<feature type="signal peptide" evidence="1">
    <location>
        <begin position="1"/>
        <end position="19"/>
    </location>
</feature>
<organism evidence="2 3">
    <name type="scientific">Candidatus Kerfeldbacteria bacterium CG_4_10_14_0_8_um_filter_42_10</name>
    <dbReference type="NCBI Taxonomy" id="2014248"/>
    <lineage>
        <taxon>Bacteria</taxon>
        <taxon>Candidatus Kerfeldiibacteriota</taxon>
    </lineage>
</organism>
<gene>
    <name evidence="2" type="ORF">COY66_01900</name>
</gene>
<keyword evidence="1" id="KW-0732">Signal</keyword>
<protein>
    <submittedName>
        <fullName evidence="2">Uncharacterized protein</fullName>
    </submittedName>
</protein>
<comment type="caution">
    <text evidence="2">The sequence shown here is derived from an EMBL/GenBank/DDBJ whole genome shotgun (WGS) entry which is preliminary data.</text>
</comment>
<evidence type="ECO:0000313" key="2">
    <source>
        <dbReference type="EMBL" id="PIY96996.1"/>
    </source>
</evidence>
<name>A0A2M7RKT3_9BACT</name>
<evidence type="ECO:0000313" key="3">
    <source>
        <dbReference type="Proteomes" id="UP000230779"/>
    </source>
</evidence>
<proteinExistence type="predicted"/>
<dbReference type="EMBL" id="PFMD01000023">
    <property type="protein sequence ID" value="PIY96996.1"/>
    <property type="molecule type" value="Genomic_DNA"/>
</dbReference>
<accession>A0A2M7RKT3</accession>
<evidence type="ECO:0000256" key="1">
    <source>
        <dbReference type="SAM" id="SignalP"/>
    </source>
</evidence>
<dbReference type="AlphaFoldDB" id="A0A2M7RKT3"/>
<sequence>MKRGLITTLVIIVSTFVTAGLVYAAATHNVTSNLGGISGDAFDLDGTMIIDSLKVGAQGVGGVTFFNGTIINNTTDNGADNPITFGDNVRIDGRIYRGATAGTSDSQPFIVNDNMEVVGSLTVDSLSGSGIVSTDNLANDSVTTAKINDGTIATADLADSSITSAKISNGTIATADLANDAVTQGVETALTTSTNTTMSGADFDTLTSLSITTGDSSLFCTWSGYGDTPSNPGGLIRVQMLLDNILVNRTIRITRTSTGITNAASLETHAILSVEAGTHTVAMQWNTDTMANMYANTLDCLELKK</sequence>
<reference evidence="2 3" key="1">
    <citation type="submission" date="2017-09" db="EMBL/GenBank/DDBJ databases">
        <title>Depth-based differentiation of microbial function through sediment-hosted aquifers and enrichment of novel symbionts in the deep terrestrial subsurface.</title>
        <authorList>
            <person name="Probst A.J."/>
            <person name="Ladd B."/>
            <person name="Jarett J.K."/>
            <person name="Geller-Mcgrath D.E."/>
            <person name="Sieber C.M."/>
            <person name="Emerson J.B."/>
            <person name="Anantharaman K."/>
            <person name="Thomas B.C."/>
            <person name="Malmstrom R."/>
            <person name="Stieglmeier M."/>
            <person name="Klingl A."/>
            <person name="Woyke T."/>
            <person name="Ryan C.M."/>
            <person name="Banfield J.F."/>
        </authorList>
    </citation>
    <scope>NUCLEOTIDE SEQUENCE [LARGE SCALE GENOMIC DNA]</scope>
    <source>
        <strain evidence="2">CG_4_10_14_0_8_um_filter_42_10</strain>
    </source>
</reference>
<dbReference type="Proteomes" id="UP000230779">
    <property type="component" value="Unassembled WGS sequence"/>
</dbReference>
<feature type="chain" id="PRO_5014676319" evidence="1">
    <location>
        <begin position="20"/>
        <end position="305"/>
    </location>
</feature>